<protein>
    <recommendedName>
        <fullName evidence="4">Lipoprotein</fullName>
    </recommendedName>
</protein>
<gene>
    <name evidence="2" type="ORF">QWJ38_16515</name>
</gene>
<dbReference type="RefSeq" id="WP_290360197.1">
    <property type="nucleotide sequence ID" value="NZ_JAUHHC010000004.1"/>
</dbReference>
<dbReference type="PROSITE" id="PS51257">
    <property type="entry name" value="PROKAR_LIPOPROTEIN"/>
    <property type="match status" value="1"/>
</dbReference>
<proteinExistence type="predicted"/>
<comment type="caution">
    <text evidence="2">The sequence shown here is derived from an EMBL/GenBank/DDBJ whole genome shotgun (WGS) entry which is preliminary data.</text>
</comment>
<organism evidence="2 3">
    <name type="scientific">Roseateles violae</name>
    <dbReference type="NCBI Taxonomy" id="3058042"/>
    <lineage>
        <taxon>Bacteria</taxon>
        <taxon>Pseudomonadati</taxon>
        <taxon>Pseudomonadota</taxon>
        <taxon>Betaproteobacteria</taxon>
        <taxon>Burkholderiales</taxon>
        <taxon>Sphaerotilaceae</taxon>
        <taxon>Roseateles</taxon>
    </lineage>
</organism>
<feature type="chain" id="PRO_5047060860" description="Lipoprotein" evidence="1">
    <location>
        <begin position="25"/>
        <end position="222"/>
    </location>
</feature>
<evidence type="ECO:0000313" key="3">
    <source>
        <dbReference type="Proteomes" id="UP001228044"/>
    </source>
</evidence>
<reference evidence="2 3" key="1">
    <citation type="submission" date="2023-06" db="EMBL/GenBank/DDBJ databases">
        <title>Pelomonas sp. PFR6 16S ribosomal RNA gene Genome sequencing and assembly.</title>
        <authorList>
            <person name="Woo H."/>
        </authorList>
    </citation>
    <scope>NUCLEOTIDE SEQUENCE [LARGE SCALE GENOMIC DNA]</scope>
    <source>
        <strain evidence="2 3">PFR6</strain>
    </source>
</reference>
<keyword evidence="3" id="KW-1185">Reference proteome</keyword>
<feature type="signal peptide" evidence="1">
    <location>
        <begin position="1"/>
        <end position="24"/>
    </location>
</feature>
<evidence type="ECO:0000313" key="2">
    <source>
        <dbReference type="EMBL" id="MDN3921894.1"/>
    </source>
</evidence>
<name>A0ABT8DUD0_9BURK</name>
<dbReference type="EMBL" id="JAUHHC010000004">
    <property type="protein sequence ID" value="MDN3921894.1"/>
    <property type="molecule type" value="Genomic_DNA"/>
</dbReference>
<accession>A0ABT8DUD0</accession>
<evidence type="ECO:0008006" key="4">
    <source>
        <dbReference type="Google" id="ProtNLM"/>
    </source>
</evidence>
<evidence type="ECO:0000256" key="1">
    <source>
        <dbReference type="SAM" id="SignalP"/>
    </source>
</evidence>
<sequence length="222" mass="23706">MPAARLRCSAILLLAAALAGCASIQPARMALPEGLAAGSDQLQVHGVGGGTRGQISVEGRELRYERSASRLSLFDDLYSSERSALAFSWGADTASCKLRQRDSQINVVAIPLKPWTLNCGLPGGATLTVVEASKGPRTLQRERRGELRQGEQRWTLRSVHKLEGSDWPVAEPIGYVLEDQGRAVAAVETNGGDLRLFLPRDTAARAAAAPALLAVALLWSPQ</sequence>
<dbReference type="Proteomes" id="UP001228044">
    <property type="component" value="Unassembled WGS sequence"/>
</dbReference>
<keyword evidence="1" id="KW-0732">Signal</keyword>